<dbReference type="Proteomes" id="UP000308632">
    <property type="component" value="Unassembled WGS sequence"/>
</dbReference>
<evidence type="ECO:0000313" key="1">
    <source>
        <dbReference type="EMBL" id="TKT06594.1"/>
    </source>
</evidence>
<comment type="caution">
    <text evidence="1">The sequence shown here is derived from an EMBL/GenBank/DDBJ whole genome shotgun (WGS) entry which is preliminary data.</text>
</comment>
<reference evidence="1 2" key="1">
    <citation type="submission" date="2019-04" db="EMBL/GenBank/DDBJ databases">
        <title>Streptomyces lasaliensis sp.nov., an Actinomycete isolated from soil which produces the polyether antibiotic lasalocid.</title>
        <authorList>
            <person name="Erwin G."/>
            <person name="Haber C."/>
        </authorList>
    </citation>
    <scope>NUCLEOTIDE SEQUENCE [LARGE SCALE GENOMIC DNA]</scope>
    <source>
        <strain evidence="1 2">DSM 40089</strain>
    </source>
</reference>
<sequence>MTRFCIEPMRPVGGWMPNGTDHLFTVERSLQIFADDIGEARSTVEDWRWTASHWPEAKLKDGVQPCTAQMARHDRATLQGQPPPPQ</sequence>
<dbReference type="AlphaFoldDB" id="A0A4U5WVT7"/>
<dbReference type="EMBL" id="SZPR01000021">
    <property type="protein sequence ID" value="TKT06594.1"/>
    <property type="molecule type" value="Genomic_DNA"/>
</dbReference>
<gene>
    <name evidence="1" type="ORF">E4U92_26405</name>
</gene>
<proteinExistence type="predicted"/>
<organism evidence="1 2">
    <name type="scientific">Streptomyces galbus</name>
    <dbReference type="NCBI Taxonomy" id="33898"/>
    <lineage>
        <taxon>Bacteria</taxon>
        <taxon>Bacillati</taxon>
        <taxon>Actinomycetota</taxon>
        <taxon>Actinomycetes</taxon>
        <taxon>Kitasatosporales</taxon>
        <taxon>Streptomycetaceae</taxon>
        <taxon>Streptomyces</taxon>
    </lineage>
</organism>
<evidence type="ECO:0000313" key="2">
    <source>
        <dbReference type="Proteomes" id="UP000308632"/>
    </source>
</evidence>
<accession>A0A4U5WVT7</accession>
<protein>
    <submittedName>
        <fullName evidence="1">Uncharacterized protein</fullName>
    </submittedName>
</protein>
<name>A0A4U5WVT7_STRGB</name>